<feature type="non-terminal residue" evidence="1">
    <location>
        <position position="56"/>
    </location>
</feature>
<organism evidence="1">
    <name type="scientific">marine sediment metagenome</name>
    <dbReference type="NCBI Taxonomy" id="412755"/>
    <lineage>
        <taxon>unclassified sequences</taxon>
        <taxon>metagenomes</taxon>
        <taxon>ecological metagenomes</taxon>
    </lineage>
</organism>
<accession>X0RV99</accession>
<dbReference type="AlphaFoldDB" id="X0RV99"/>
<evidence type="ECO:0000313" key="1">
    <source>
        <dbReference type="EMBL" id="GAF72759.1"/>
    </source>
</evidence>
<reference evidence="1" key="1">
    <citation type="journal article" date="2014" name="Front. Microbiol.">
        <title>High frequency of phylogenetically diverse reductive dehalogenase-homologous genes in deep subseafloor sedimentary metagenomes.</title>
        <authorList>
            <person name="Kawai M."/>
            <person name="Futagami T."/>
            <person name="Toyoda A."/>
            <person name="Takaki Y."/>
            <person name="Nishi S."/>
            <person name="Hori S."/>
            <person name="Arai W."/>
            <person name="Tsubouchi T."/>
            <person name="Morono Y."/>
            <person name="Uchiyama I."/>
            <person name="Ito T."/>
            <person name="Fujiyama A."/>
            <person name="Inagaki F."/>
            <person name="Takami H."/>
        </authorList>
    </citation>
    <scope>NUCLEOTIDE SEQUENCE</scope>
    <source>
        <strain evidence="1">Expedition CK06-06</strain>
    </source>
</reference>
<dbReference type="InterPro" id="IPR029063">
    <property type="entry name" value="SAM-dependent_MTases_sf"/>
</dbReference>
<protein>
    <submittedName>
        <fullName evidence="1">Uncharacterized protein</fullName>
    </submittedName>
</protein>
<name>X0RV99_9ZZZZ</name>
<proteinExistence type="predicted"/>
<dbReference type="Gene3D" id="3.40.50.150">
    <property type="entry name" value="Vaccinia Virus protein VP39"/>
    <property type="match status" value="1"/>
</dbReference>
<comment type="caution">
    <text evidence="1">The sequence shown here is derived from an EMBL/GenBank/DDBJ whole genome shotgun (WGS) entry which is preliminary data.</text>
</comment>
<gene>
    <name evidence="1" type="ORF">S01H1_10575</name>
</gene>
<sequence length="56" mass="6099">MGRALKDYPAVSLKVEDLDGKIDFARIFGRTAAVHIEVGSGKATFLLNQARARPQV</sequence>
<dbReference type="EMBL" id="BARS01005397">
    <property type="protein sequence ID" value="GAF72759.1"/>
    <property type="molecule type" value="Genomic_DNA"/>
</dbReference>